<dbReference type="InterPro" id="IPR018060">
    <property type="entry name" value="HTH_AraC"/>
</dbReference>
<evidence type="ECO:0000256" key="1">
    <source>
        <dbReference type="ARBA" id="ARBA00023015"/>
    </source>
</evidence>
<dbReference type="GO" id="GO:0003700">
    <property type="term" value="F:DNA-binding transcription factor activity"/>
    <property type="evidence" value="ECO:0007669"/>
    <property type="project" value="InterPro"/>
</dbReference>
<dbReference type="Pfam" id="PF12833">
    <property type="entry name" value="HTH_18"/>
    <property type="match status" value="1"/>
</dbReference>
<keyword evidence="6" id="KW-1185">Reference proteome</keyword>
<dbReference type="Proteomes" id="UP000512167">
    <property type="component" value="Chromosome"/>
</dbReference>
<feature type="domain" description="HTH araC/xylS-type" evidence="4">
    <location>
        <begin position="7"/>
        <end position="105"/>
    </location>
</feature>
<reference evidence="5 6" key="1">
    <citation type="submission" date="2020-04" db="EMBL/GenBank/DDBJ databases">
        <authorList>
            <person name="Zheng R.K."/>
            <person name="Sun C.M."/>
        </authorList>
    </citation>
    <scope>NUCLEOTIDE SEQUENCE [LARGE SCALE GENOMIC DNA]</scope>
    <source>
        <strain evidence="6">zrk29</strain>
    </source>
</reference>
<dbReference type="SUPFAM" id="SSF46689">
    <property type="entry name" value="Homeodomain-like"/>
    <property type="match status" value="2"/>
</dbReference>
<evidence type="ECO:0000256" key="2">
    <source>
        <dbReference type="ARBA" id="ARBA00023125"/>
    </source>
</evidence>
<protein>
    <submittedName>
        <fullName evidence="5">Helix-turn-helix transcriptional regulator</fullName>
    </submittedName>
</protein>
<evidence type="ECO:0000313" key="5">
    <source>
        <dbReference type="EMBL" id="QLY40569.1"/>
    </source>
</evidence>
<keyword evidence="3" id="KW-0804">Transcription</keyword>
<dbReference type="InterPro" id="IPR009057">
    <property type="entry name" value="Homeodomain-like_sf"/>
</dbReference>
<evidence type="ECO:0000256" key="3">
    <source>
        <dbReference type="ARBA" id="ARBA00023163"/>
    </source>
</evidence>
<dbReference type="InterPro" id="IPR050959">
    <property type="entry name" value="MarA-like"/>
</dbReference>
<keyword evidence="2" id="KW-0238">DNA-binding</keyword>
<dbReference type="InterPro" id="IPR018062">
    <property type="entry name" value="HTH_AraC-typ_CS"/>
</dbReference>
<dbReference type="SMART" id="SM00342">
    <property type="entry name" value="HTH_ARAC"/>
    <property type="match status" value="1"/>
</dbReference>
<evidence type="ECO:0000259" key="4">
    <source>
        <dbReference type="PROSITE" id="PS01124"/>
    </source>
</evidence>
<name>A0A7L6N7Q8_9MOLU</name>
<sequence length="292" mass="34241">MRKVDIQAAINWIDGKLEDDFSLNEISAYLGYSKFHTSREFKAFTGSTLKRYIMLRRLTKAAKDIRDLNIRIIDVAIKYGFNSQEAFSRSFKNTFGINPGLYQKENKPIKYFLKKDVLFPNNLNQKGELMMIKDEEIRVKLEEIKEHKLVFIKRSGVNNYMDFWEKVDQEPNMDCDELHGVFASIPGNYKEGFGAFTEDGYLFGKDCPLDYDVSMYPFEEKIIDTQKYLIFEHPGLSEAEFGQALKQVRRVALEKFDFKLHGYEIDDSFVKAYEHSGMEISYYFIRIPLKSK</sequence>
<dbReference type="PROSITE" id="PS00041">
    <property type="entry name" value="HTH_ARAC_FAMILY_1"/>
    <property type="match status" value="1"/>
</dbReference>
<dbReference type="Gene3D" id="1.10.10.60">
    <property type="entry name" value="Homeodomain-like"/>
    <property type="match status" value="2"/>
</dbReference>
<dbReference type="RefSeq" id="WP_312031413.1">
    <property type="nucleotide sequence ID" value="NZ_CP051151.1"/>
</dbReference>
<dbReference type="EMBL" id="CP051151">
    <property type="protein sequence ID" value="QLY40569.1"/>
    <property type="molecule type" value="Genomic_DNA"/>
</dbReference>
<dbReference type="PANTHER" id="PTHR47504">
    <property type="entry name" value="RIGHT ORIGIN-BINDING PROTEIN"/>
    <property type="match status" value="1"/>
</dbReference>
<dbReference type="InterPro" id="IPR020449">
    <property type="entry name" value="Tscrpt_reg_AraC-type_HTH"/>
</dbReference>
<dbReference type="PRINTS" id="PR00032">
    <property type="entry name" value="HTHARAC"/>
</dbReference>
<evidence type="ECO:0000313" key="6">
    <source>
        <dbReference type="Proteomes" id="UP000512167"/>
    </source>
</evidence>
<dbReference type="GO" id="GO:0043565">
    <property type="term" value="F:sequence-specific DNA binding"/>
    <property type="evidence" value="ECO:0007669"/>
    <property type="project" value="InterPro"/>
</dbReference>
<gene>
    <name evidence="5" type="ORF">HF295_06795</name>
</gene>
<keyword evidence="1" id="KW-0805">Transcription regulation</keyword>
<organism evidence="5 6">
    <name type="scientific">Hujiaoplasma nucleasis</name>
    <dbReference type="NCBI Taxonomy" id="2725268"/>
    <lineage>
        <taxon>Bacteria</taxon>
        <taxon>Bacillati</taxon>
        <taxon>Mycoplasmatota</taxon>
        <taxon>Mollicutes</taxon>
        <taxon>Candidatus Izemoplasmatales</taxon>
        <taxon>Hujiaoplasmataceae</taxon>
        <taxon>Hujiaoplasma</taxon>
    </lineage>
</organism>
<proteinExistence type="predicted"/>
<dbReference type="KEGG" id="tbk:HF295_06795"/>
<dbReference type="AlphaFoldDB" id="A0A7L6N7Q8"/>
<accession>A0A7L6N7Q8</accession>
<dbReference type="PANTHER" id="PTHR47504:SF6">
    <property type="entry name" value="ARAC-FAMILY TRANSCRIPTIONAL REGULATOR"/>
    <property type="match status" value="1"/>
</dbReference>
<dbReference type="PROSITE" id="PS01124">
    <property type="entry name" value="HTH_ARAC_FAMILY_2"/>
    <property type="match status" value="1"/>
</dbReference>